<dbReference type="Proteomes" id="UP000002892">
    <property type="component" value="Chromosome"/>
</dbReference>
<evidence type="ECO:0000313" key="1">
    <source>
        <dbReference type="EMBL" id="AFM40502.1"/>
    </source>
</evidence>
<dbReference type="RefSeq" id="WP_014826509.1">
    <property type="nucleotide sequence ID" value="NC_018068.1"/>
</dbReference>
<dbReference type="EMBL" id="CP003639">
    <property type="protein sequence ID" value="AFM40502.1"/>
    <property type="molecule type" value="Genomic_DNA"/>
</dbReference>
<dbReference type="HOGENOM" id="CLU_3079202_0_0_9"/>
<dbReference type="AlphaFoldDB" id="I4D3X8"/>
<gene>
    <name evidence="1" type="ordered locus">Desaci_1488</name>
</gene>
<evidence type="ECO:0000313" key="2">
    <source>
        <dbReference type="Proteomes" id="UP000002892"/>
    </source>
</evidence>
<accession>I4D3X8</accession>
<proteinExistence type="predicted"/>
<keyword evidence="2" id="KW-1185">Reference proteome</keyword>
<protein>
    <submittedName>
        <fullName evidence="1">Uncharacterized protein</fullName>
    </submittedName>
</protein>
<sequence length="53" mass="6305">MNYEQMWNVLLKKLKFECEKVNGINGSTKEDHIKFVALYSIVKIMEDLEENKI</sequence>
<organism evidence="1 2">
    <name type="scientific">Desulfosporosinus acidiphilus (strain DSM 22704 / JCM 16185 / SJ4)</name>
    <dbReference type="NCBI Taxonomy" id="646529"/>
    <lineage>
        <taxon>Bacteria</taxon>
        <taxon>Bacillati</taxon>
        <taxon>Bacillota</taxon>
        <taxon>Clostridia</taxon>
        <taxon>Eubacteriales</taxon>
        <taxon>Desulfitobacteriaceae</taxon>
        <taxon>Desulfosporosinus</taxon>
    </lineage>
</organism>
<reference evidence="1 2" key="1">
    <citation type="journal article" date="2012" name="J. Bacteriol.">
        <title>Complete genome sequences of Desulfosporosinus orientis DSM765T, Desulfosporosinus youngiae DSM17734T, Desulfosporosinus meridiei DSM13257T, and Desulfosporosinus acidiphilus DSM22704T.</title>
        <authorList>
            <person name="Pester M."/>
            <person name="Brambilla E."/>
            <person name="Alazard D."/>
            <person name="Rattei T."/>
            <person name="Weinmaier T."/>
            <person name="Han J."/>
            <person name="Lucas S."/>
            <person name="Lapidus A."/>
            <person name="Cheng J.F."/>
            <person name="Goodwin L."/>
            <person name="Pitluck S."/>
            <person name="Peters L."/>
            <person name="Ovchinnikova G."/>
            <person name="Teshima H."/>
            <person name="Detter J.C."/>
            <person name="Han C.S."/>
            <person name="Tapia R."/>
            <person name="Land M.L."/>
            <person name="Hauser L."/>
            <person name="Kyrpides N.C."/>
            <person name="Ivanova N.N."/>
            <person name="Pagani I."/>
            <person name="Huntmann M."/>
            <person name="Wei C.L."/>
            <person name="Davenport K.W."/>
            <person name="Daligault H."/>
            <person name="Chain P.S."/>
            <person name="Chen A."/>
            <person name="Mavromatis K."/>
            <person name="Markowitz V."/>
            <person name="Szeto E."/>
            <person name="Mikhailova N."/>
            <person name="Pati A."/>
            <person name="Wagner M."/>
            <person name="Woyke T."/>
            <person name="Ollivier B."/>
            <person name="Klenk H.P."/>
            <person name="Spring S."/>
            <person name="Loy A."/>
        </authorList>
    </citation>
    <scope>NUCLEOTIDE SEQUENCE [LARGE SCALE GENOMIC DNA]</scope>
    <source>
        <strain evidence="2">DSM 22704 / JCM 16185 / SJ4</strain>
    </source>
</reference>
<name>I4D3X8_DESAJ</name>
<dbReference type="KEGG" id="dai:Desaci_1488"/>